<accession>A0A1Z4KPC1</accession>
<dbReference type="Gene3D" id="3.30.930.10">
    <property type="entry name" value="Bira Bifunctional Protein, Domain 2"/>
    <property type="match status" value="1"/>
</dbReference>
<dbReference type="PROSITE" id="PS51733">
    <property type="entry name" value="BPL_LPL_CATALYTIC"/>
    <property type="match status" value="1"/>
</dbReference>
<dbReference type="EMBL" id="AP018216">
    <property type="protein sequence ID" value="BAY70855.1"/>
    <property type="molecule type" value="Genomic_DNA"/>
</dbReference>
<evidence type="ECO:0000313" key="4">
    <source>
        <dbReference type="Proteomes" id="UP000217507"/>
    </source>
</evidence>
<reference evidence="3 4" key="1">
    <citation type="submission" date="2017-06" db="EMBL/GenBank/DDBJ databases">
        <title>Genome sequencing of cyanobaciteial culture collection at National Institute for Environmental Studies (NIES).</title>
        <authorList>
            <person name="Hirose Y."/>
            <person name="Shimura Y."/>
            <person name="Fujisawa T."/>
            <person name="Nakamura Y."/>
            <person name="Kawachi M."/>
        </authorList>
    </citation>
    <scope>NUCLEOTIDE SEQUENCE [LARGE SCALE GENOMIC DNA]</scope>
    <source>
        <strain evidence="3 4">NIES-23</strain>
    </source>
</reference>
<evidence type="ECO:0000313" key="3">
    <source>
        <dbReference type="EMBL" id="BAY70855.1"/>
    </source>
</evidence>
<gene>
    <name evidence="3" type="ORF">NIES23_36640</name>
</gene>
<dbReference type="GO" id="GO:0004077">
    <property type="term" value="F:biotin--[biotin carboxyl-carrier protein] ligase activity"/>
    <property type="evidence" value="ECO:0007669"/>
    <property type="project" value="InterPro"/>
</dbReference>
<sequence>MAGEFNQQKLETALQTERKYGYLPFSLHIFSTVASTNKTLWGLIDQGAVTGSVVIATQQTTGRGQWGRQWVSPTGGLYVSVALTPKVDANASYQITLATAWGIACQLRESGVNVGIKWPNDLVLEGRKLGGILTETKVSQGQISQAVVGVGINWANAVPETGINLESWQADQTHKPISCLETLTSKVLLGIESGMACLFQEGISILLSRYSELLVNMGDRVHVNDLSGIVVGVTPQGDLRVSLETDCVTDIKAPELYLEPGTISLGYRRSLGTY</sequence>
<dbReference type="SUPFAM" id="SSF55681">
    <property type="entry name" value="Class II aaRS and biotin synthetases"/>
    <property type="match status" value="1"/>
</dbReference>
<dbReference type="PANTHER" id="PTHR12835:SF5">
    <property type="entry name" value="BIOTIN--PROTEIN LIGASE"/>
    <property type="match status" value="1"/>
</dbReference>
<dbReference type="InterPro" id="IPR045864">
    <property type="entry name" value="aa-tRNA-synth_II/BPL/LPL"/>
</dbReference>
<dbReference type="Pfam" id="PF03099">
    <property type="entry name" value="BPL_LplA_LipB"/>
    <property type="match status" value="1"/>
</dbReference>
<dbReference type="CDD" id="cd16442">
    <property type="entry name" value="BPL"/>
    <property type="match status" value="1"/>
</dbReference>
<protein>
    <submittedName>
        <fullName evidence="3">Biotin acetyl-CoA carboxylase ligase</fullName>
    </submittedName>
</protein>
<dbReference type="InterPro" id="IPR004143">
    <property type="entry name" value="BPL_LPL_catalytic"/>
</dbReference>
<proteinExistence type="predicted"/>
<dbReference type="Proteomes" id="UP000217507">
    <property type="component" value="Chromosome"/>
</dbReference>
<dbReference type="PANTHER" id="PTHR12835">
    <property type="entry name" value="BIOTIN PROTEIN LIGASE"/>
    <property type="match status" value="1"/>
</dbReference>
<name>A0A1Z4KPC1_ANAVA</name>
<feature type="domain" description="BPL/LPL catalytic" evidence="2">
    <location>
        <begin position="17"/>
        <end position="199"/>
    </location>
</feature>
<dbReference type="AlphaFoldDB" id="A0A1Z4KPC1"/>
<evidence type="ECO:0000256" key="1">
    <source>
        <dbReference type="ARBA" id="ARBA00022598"/>
    </source>
</evidence>
<evidence type="ECO:0000259" key="2">
    <source>
        <dbReference type="PROSITE" id="PS51733"/>
    </source>
</evidence>
<dbReference type="GO" id="GO:0005737">
    <property type="term" value="C:cytoplasm"/>
    <property type="evidence" value="ECO:0007669"/>
    <property type="project" value="TreeGrafter"/>
</dbReference>
<dbReference type="InterPro" id="IPR004408">
    <property type="entry name" value="Biotin_CoA_COase_ligase"/>
</dbReference>
<dbReference type="NCBIfam" id="TIGR00121">
    <property type="entry name" value="birA_ligase"/>
    <property type="match status" value="1"/>
</dbReference>
<organism evidence="3 4">
    <name type="scientific">Trichormus variabilis NIES-23</name>
    <dbReference type="NCBI Taxonomy" id="1973479"/>
    <lineage>
        <taxon>Bacteria</taxon>
        <taxon>Bacillati</taxon>
        <taxon>Cyanobacteriota</taxon>
        <taxon>Cyanophyceae</taxon>
        <taxon>Nostocales</taxon>
        <taxon>Nostocaceae</taxon>
        <taxon>Trichormus</taxon>
    </lineage>
</organism>
<keyword evidence="1 3" id="KW-0436">Ligase</keyword>